<comment type="caution">
    <text evidence="6">The sequence shown here is derived from an EMBL/GenBank/DDBJ whole genome shotgun (WGS) entry which is preliminary data.</text>
</comment>
<evidence type="ECO:0000259" key="5">
    <source>
        <dbReference type="Pfam" id="PF01138"/>
    </source>
</evidence>
<dbReference type="AlphaFoldDB" id="A0AA35S5S0"/>
<feature type="domain" description="Exoribonuclease phosphorolytic" evidence="5">
    <location>
        <begin position="1"/>
        <end position="79"/>
    </location>
</feature>
<dbReference type="PANTHER" id="PTHR11097:SF14">
    <property type="entry name" value="EXOSOME COMPLEX COMPONENT RRP45"/>
    <property type="match status" value="1"/>
</dbReference>
<dbReference type="GO" id="GO:0034475">
    <property type="term" value="P:U4 snRNA 3'-end processing"/>
    <property type="evidence" value="ECO:0007669"/>
    <property type="project" value="TreeGrafter"/>
</dbReference>
<evidence type="ECO:0000256" key="3">
    <source>
        <dbReference type="ARBA" id="ARBA00006678"/>
    </source>
</evidence>
<dbReference type="GO" id="GO:0071035">
    <property type="term" value="P:nuclear polyadenylation-dependent rRNA catabolic process"/>
    <property type="evidence" value="ECO:0007669"/>
    <property type="project" value="TreeGrafter"/>
</dbReference>
<keyword evidence="4" id="KW-0963">Cytoplasm</keyword>
<dbReference type="InterPro" id="IPR001247">
    <property type="entry name" value="ExoRNase_PH_dom1"/>
</dbReference>
<dbReference type="GO" id="GO:0000467">
    <property type="term" value="P:exonucleolytic trimming to generate mature 3'-end of 5.8S rRNA from tricistronic rRNA transcript (SSU-rRNA, 5.8S rRNA, LSU-rRNA)"/>
    <property type="evidence" value="ECO:0007669"/>
    <property type="project" value="TreeGrafter"/>
</dbReference>
<name>A0AA35S5S0_GEOBA</name>
<dbReference type="EMBL" id="CASHTH010002007">
    <property type="protein sequence ID" value="CAI8023434.1"/>
    <property type="molecule type" value="Genomic_DNA"/>
</dbReference>
<dbReference type="GO" id="GO:0000177">
    <property type="term" value="C:cytoplasmic exosome (RNase complex)"/>
    <property type="evidence" value="ECO:0007669"/>
    <property type="project" value="TreeGrafter"/>
</dbReference>
<dbReference type="GO" id="GO:0035925">
    <property type="term" value="F:mRNA 3'-UTR AU-rich region binding"/>
    <property type="evidence" value="ECO:0007669"/>
    <property type="project" value="TreeGrafter"/>
</dbReference>
<dbReference type="Proteomes" id="UP001174909">
    <property type="component" value="Unassembled WGS sequence"/>
</dbReference>
<dbReference type="Pfam" id="PF01138">
    <property type="entry name" value="RNase_PH"/>
    <property type="match status" value="1"/>
</dbReference>
<evidence type="ECO:0000313" key="7">
    <source>
        <dbReference type="Proteomes" id="UP001174909"/>
    </source>
</evidence>
<comment type="similarity">
    <text evidence="3">Belongs to the RNase PH family.</text>
</comment>
<dbReference type="PANTHER" id="PTHR11097">
    <property type="entry name" value="EXOSOME COMPLEX EXONUCLEASE RIBOSOMAL RNA PROCESSING PROTEIN"/>
    <property type="match status" value="1"/>
</dbReference>
<evidence type="ECO:0000256" key="1">
    <source>
        <dbReference type="ARBA" id="ARBA00004123"/>
    </source>
</evidence>
<organism evidence="6 7">
    <name type="scientific">Geodia barretti</name>
    <name type="common">Barrett's horny sponge</name>
    <dbReference type="NCBI Taxonomy" id="519541"/>
    <lineage>
        <taxon>Eukaryota</taxon>
        <taxon>Metazoa</taxon>
        <taxon>Porifera</taxon>
        <taxon>Demospongiae</taxon>
        <taxon>Heteroscleromorpha</taxon>
        <taxon>Tetractinellida</taxon>
        <taxon>Astrophorina</taxon>
        <taxon>Geodiidae</taxon>
        <taxon>Geodia</taxon>
    </lineage>
</organism>
<sequence>MASPAFEVGRSSPLAIEVARMLERCLKDSRAVDTESLCIIAGEKVWSLRVDIHVLDQCGNITDCATVAAIAALKHFRRPDVTVIGEEATIVGHISSSLLLTLSLSSSLLSPTPIR</sequence>
<dbReference type="InterPro" id="IPR050590">
    <property type="entry name" value="Exosome_comp_Rrp42_subfam"/>
</dbReference>
<dbReference type="GO" id="GO:0034476">
    <property type="term" value="P:U5 snRNA 3'-end processing"/>
    <property type="evidence" value="ECO:0007669"/>
    <property type="project" value="TreeGrafter"/>
</dbReference>
<reference evidence="6" key="1">
    <citation type="submission" date="2023-03" db="EMBL/GenBank/DDBJ databases">
        <authorList>
            <person name="Steffen K."/>
            <person name="Cardenas P."/>
        </authorList>
    </citation>
    <scope>NUCLEOTIDE SEQUENCE</scope>
</reference>
<comment type="subcellular location">
    <subcellularLocation>
        <location evidence="2">Cytoplasm</location>
    </subcellularLocation>
    <subcellularLocation>
        <location evidence="1">Nucleus</location>
    </subcellularLocation>
</comment>
<proteinExistence type="inferred from homology"/>
<evidence type="ECO:0000256" key="2">
    <source>
        <dbReference type="ARBA" id="ARBA00004496"/>
    </source>
</evidence>
<dbReference type="GO" id="GO:0071038">
    <property type="term" value="P:TRAMP-dependent tRNA surveillance pathway"/>
    <property type="evidence" value="ECO:0007669"/>
    <property type="project" value="TreeGrafter"/>
</dbReference>
<evidence type="ECO:0000256" key="4">
    <source>
        <dbReference type="ARBA" id="ARBA00022490"/>
    </source>
</evidence>
<dbReference type="SUPFAM" id="SSF54211">
    <property type="entry name" value="Ribosomal protein S5 domain 2-like"/>
    <property type="match status" value="1"/>
</dbReference>
<accession>A0AA35S5S0</accession>
<dbReference type="GO" id="GO:0034473">
    <property type="term" value="P:U1 snRNA 3'-end processing"/>
    <property type="evidence" value="ECO:0007669"/>
    <property type="project" value="TreeGrafter"/>
</dbReference>
<dbReference type="InterPro" id="IPR027408">
    <property type="entry name" value="PNPase/RNase_PH_dom_sf"/>
</dbReference>
<dbReference type="InterPro" id="IPR020568">
    <property type="entry name" value="Ribosomal_Su5_D2-typ_SF"/>
</dbReference>
<gene>
    <name evidence="6" type="ORF">GBAR_LOCUS13699</name>
</gene>
<keyword evidence="7" id="KW-1185">Reference proteome</keyword>
<dbReference type="GO" id="GO:0071028">
    <property type="term" value="P:nuclear mRNA surveillance"/>
    <property type="evidence" value="ECO:0007669"/>
    <property type="project" value="TreeGrafter"/>
</dbReference>
<dbReference type="GO" id="GO:0000176">
    <property type="term" value="C:nuclear exosome (RNase complex)"/>
    <property type="evidence" value="ECO:0007669"/>
    <property type="project" value="TreeGrafter"/>
</dbReference>
<dbReference type="Gene3D" id="3.30.230.70">
    <property type="entry name" value="GHMP Kinase, N-terminal domain"/>
    <property type="match status" value="1"/>
</dbReference>
<evidence type="ECO:0000313" key="6">
    <source>
        <dbReference type="EMBL" id="CAI8023434.1"/>
    </source>
</evidence>
<protein>
    <submittedName>
        <fullName evidence="6">Exosome complex component RRP45</fullName>
    </submittedName>
</protein>
<dbReference type="GO" id="GO:0016075">
    <property type="term" value="P:rRNA catabolic process"/>
    <property type="evidence" value="ECO:0007669"/>
    <property type="project" value="TreeGrafter"/>
</dbReference>